<keyword evidence="2" id="KW-0732">Signal</keyword>
<evidence type="ECO:0000256" key="2">
    <source>
        <dbReference type="SAM" id="SignalP"/>
    </source>
</evidence>
<dbReference type="Proteomes" id="UP001627154">
    <property type="component" value="Unassembled WGS sequence"/>
</dbReference>
<dbReference type="PANTHER" id="PTHR21879:SF10">
    <property type="entry name" value="LP14110P"/>
    <property type="match status" value="1"/>
</dbReference>
<feature type="signal peptide" evidence="2">
    <location>
        <begin position="1"/>
        <end position="29"/>
    </location>
</feature>
<gene>
    <name evidence="3" type="ORF">TKK_009193</name>
</gene>
<sequence length="314" mass="36038">MISMRKLRSLVVCVFVVVVVRYLGSGVVAEGGGSNDDNQRRYSWRDNSTEMLLNRCRRDCAVYRNVMSCGKFKALQWIDNAVKEKEYVYGPLKIIKLPASAASGERFLPPVPRSKKPSLMSETMYFLRESAEELLTRRALVYTVEQPQGARSLSSSGIMVLDEEELGQMQRARTFDVTFTADGKNRLFHKKKKSIILPILILLNLVKLKLLLLPIFFGVHFIKKLLVLGSLLLPSVLSHLKVCKIAQQPYHHHFWGHNSAEYPPVDYPAYGPEDAWDHRNDVASPQGGYGAGHYPHNFYNPFYYYFQNYNKQRR</sequence>
<protein>
    <submittedName>
        <fullName evidence="3">Uncharacterized protein</fullName>
    </submittedName>
</protein>
<keyword evidence="1" id="KW-1133">Transmembrane helix</keyword>
<keyword evidence="1" id="KW-0472">Membrane</keyword>
<dbReference type="EMBL" id="JBJJXI010000067">
    <property type="protein sequence ID" value="KAL3397172.1"/>
    <property type="molecule type" value="Genomic_DNA"/>
</dbReference>
<feature type="transmembrane region" description="Helical" evidence="1">
    <location>
        <begin position="195"/>
        <end position="222"/>
    </location>
</feature>
<comment type="caution">
    <text evidence="3">The sequence shown here is derived from an EMBL/GenBank/DDBJ whole genome shotgun (WGS) entry which is preliminary data.</text>
</comment>
<evidence type="ECO:0000313" key="3">
    <source>
        <dbReference type="EMBL" id="KAL3397172.1"/>
    </source>
</evidence>
<proteinExistence type="predicted"/>
<keyword evidence="4" id="KW-1185">Reference proteome</keyword>
<accession>A0ABD2WW32</accession>
<evidence type="ECO:0000256" key="1">
    <source>
        <dbReference type="SAM" id="Phobius"/>
    </source>
</evidence>
<organism evidence="3 4">
    <name type="scientific">Trichogramma kaykai</name>
    <dbReference type="NCBI Taxonomy" id="54128"/>
    <lineage>
        <taxon>Eukaryota</taxon>
        <taxon>Metazoa</taxon>
        <taxon>Ecdysozoa</taxon>
        <taxon>Arthropoda</taxon>
        <taxon>Hexapoda</taxon>
        <taxon>Insecta</taxon>
        <taxon>Pterygota</taxon>
        <taxon>Neoptera</taxon>
        <taxon>Endopterygota</taxon>
        <taxon>Hymenoptera</taxon>
        <taxon>Apocrita</taxon>
        <taxon>Proctotrupomorpha</taxon>
        <taxon>Chalcidoidea</taxon>
        <taxon>Trichogrammatidae</taxon>
        <taxon>Trichogramma</taxon>
    </lineage>
</organism>
<feature type="chain" id="PRO_5044791632" evidence="2">
    <location>
        <begin position="30"/>
        <end position="314"/>
    </location>
</feature>
<dbReference type="PANTHER" id="PTHR21879">
    <property type="entry name" value="FI03362P-RELATED-RELATED"/>
    <property type="match status" value="1"/>
</dbReference>
<dbReference type="InterPro" id="IPR012464">
    <property type="entry name" value="DUF1676"/>
</dbReference>
<keyword evidence="1" id="KW-0812">Transmembrane</keyword>
<dbReference type="Pfam" id="PF07898">
    <property type="entry name" value="DUF1676"/>
    <property type="match status" value="1"/>
</dbReference>
<reference evidence="3 4" key="1">
    <citation type="journal article" date="2024" name="bioRxiv">
        <title>A reference genome for Trichogramma kaykai: A tiny desert-dwelling parasitoid wasp with competing sex-ratio distorters.</title>
        <authorList>
            <person name="Culotta J."/>
            <person name="Lindsey A.R."/>
        </authorList>
    </citation>
    <scope>NUCLEOTIDE SEQUENCE [LARGE SCALE GENOMIC DNA]</scope>
    <source>
        <strain evidence="3 4">KSX58</strain>
    </source>
</reference>
<evidence type="ECO:0000313" key="4">
    <source>
        <dbReference type="Proteomes" id="UP001627154"/>
    </source>
</evidence>
<dbReference type="AlphaFoldDB" id="A0ABD2WW32"/>
<name>A0ABD2WW32_9HYME</name>